<dbReference type="Gene3D" id="3.40.630.40">
    <property type="entry name" value="Zn-dependent exopeptidases"/>
    <property type="match status" value="1"/>
</dbReference>
<dbReference type="AlphaFoldDB" id="A0A919CRC7"/>
<keyword evidence="2" id="KW-1185">Reference proteome</keyword>
<dbReference type="EMBL" id="BMZS01000010">
    <property type="protein sequence ID" value="GHD58627.1"/>
    <property type="molecule type" value="Genomic_DNA"/>
</dbReference>
<dbReference type="Proteomes" id="UP000630353">
    <property type="component" value="Unassembled WGS sequence"/>
</dbReference>
<organism evidence="1 2">
    <name type="scientific">Thalassobaculum fulvum</name>
    <dbReference type="NCBI Taxonomy" id="1633335"/>
    <lineage>
        <taxon>Bacteria</taxon>
        <taxon>Pseudomonadati</taxon>
        <taxon>Pseudomonadota</taxon>
        <taxon>Alphaproteobacteria</taxon>
        <taxon>Rhodospirillales</taxon>
        <taxon>Thalassobaculaceae</taxon>
        <taxon>Thalassobaculum</taxon>
    </lineage>
</organism>
<reference evidence="1" key="2">
    <citation type="submission" date="2020-09" db="EMBL/GenBank/DDBJ databases">
        <authorList>
            <person name="Sun Q."/>
            <person name="Kim S."/>
        </authorList>
    </citation>
    <scope>NUCLEOTIDE SEQUENCE</scope>
    <source>
        <strain evidence="1">KCTC 42651</strain>
    </source>
</reference>
<comment type="caution">
    <text evidence="1">The sequence shown here is derived from an EMBL/GenBank/DDBJ whole genome shotgun (WGS) entry which is preliminary data.</text>
</comment>
<evidence type="ECO:0000313" key="1">
    <source>
        <dbReference type="EMBL" id="GHD58627.1"/>
    </source>
</evidence>
<dbReference type="InterPro" id="IPR007709">
    <property type="entry name" value="N-FG_amidohydro"/>
</dbReference>
<protein>
    <submittedName>
        <fullName evidence="1">N-formylglutamate amidohydrolase</fullName>
    </submittedName>
</protein>
<dbReference type="SUPFAM" id="SSF53187">
    <property type="entry name" value="Zn-dependent exopeptidases"/>
    <property type="match status" value="1"/>
</dbReference>
<reference evidence="1" key="1">
    <citation type="journal article" date="2014" name="Int. J. Syst. Evol. Microbiol.">
        <title>Complete genome sequence of Corynebacterium casei LMG S-19264T (=DSM 44701T), isolated from a smear-ripened cheese.</title>
        <authorList>
            <consortium name="US DOE Joint Genome Institute (JGI-PGF)"/>
            <person name="Walter F."/>
            <person name="Albersmeier A."/>
            <person name="Kalinowski J."/>
            <person name="Ruckert C."/>
        </authorList>
    </citation>
    <scope>NUCLEOTIDE SEQUENCE</scope>
    <source>
        <strain evidence="1">KCTC 42651</strain>
    </source>
</reference>
<dbReference type="Pfam" id="PF05013">
    <property type="entry name" value="FGase"/>
    <property type="match status" value="1"/>
</dbReference>
<evidence type="ECO:0000313" key="2">
    <source>
        <dbReference type="Proteomes" id="UP000630353"/>
    </source>
</evidence>
<proteinExistence type="predicted"/>
<name>A0A919CRC7_9PROT</name>
<sequence>MVRDADLLVPGVLYRRDPVADPVPLVVDSPHSGVDWPADFEHRVTLAELMTSVDAYVDELFGAVPAVGGTLLAALFPRAYVDPNRAEDDLDARLIDGDWPHPLNPTRKTAAGMGVIRRLILEGRPLYDRPLPAERILHRLETFHRPYHSALAEAVARTHARHGVVFHLNVHSMKPVGNAMNVDAGRARPDVVLSDREGATCDPAFIGRAVEVLRDLGYRVSVNDPYKGAELVRRHSDPAGGRHSLQLELNRALYLDPQTFDRSTGFARLKADLDTLLADLADWTAARAG</sequence>
<gene>
    <name evidence="1" type="ORF">GCM10017083_41870</name>
</gene>
<accession>A0A919CRC7</accession>